<dbReference type="NCBIfam" id="NF003417">
    <property type="entry name" value="PRK04813.1"/>
    <property type="match status" value="6"/>
</dbReference>
<dbReference type="GO" id="GO:0072330">
    <property type="term" value="P:monocarboxylic acid biosynthetic process"/>
    <property type="evidence" value="ECO:0007669"/>
    <property type="project" value="UniProtKB-ARBA"/>
</dbReference>
<sequence length="7737" mass="873065">MGDFTDLYTLSPLQEGMLFHSLYSEGSAYMVQNIAILTGELDIVNFEKAWNKVVQRHSILRTGFLWEEVEKPLQVVFESVPFSIHQEDWSHHTDEEQKTMLTSFLQKEKEAGFDLSEAPLMRVTVIKKAKDVHQFIWTFHHLLLDGWSSPILFQEVLDFYEANCQGKDLRLPQPKPFKDYISWLRRQDKTESEKFWREFLASVESPTPLPFESYPLRGSEQEKGIHESTRVLTDEVSKALLKLARTYKVTINTIVQGAWAILLSRLSGEESVVYGVTGSGRPSDLPGVEQMVGMFINTLPMKTKVEPEQTLDQWFKELQDQQSRVRQYEYSPLVDIQGWTDVPRGLPLFESIFVFENYPLGEGEEREFGFSISHVQHFQEVDNPLTIVGIPGEQFSIKMIYRTDRFEQAAIERTLDQMASILMAIVENPNQRLSSISFLSKEERQYLLVGLNDTTSDYPRDKTVQQLFAETAAQYPDRIAVVAGEEQLTYAELEAKANQLANYLQKQGVETGTFVGLSVERSSDMLVGMLGILKAGGAYVPLDPAYPQERLAFMLADAQISILLTQEHLSDRWQGQELTILNLDLAEEKWAEESTVAPQVEMSADSLAYVIYTSGSTGTPKGVLVVHRGIVRLIKNTNYVTITEEDVFLQASTASFDAATFEIWGALLNGAKLVLMPPHQPSLDELGETIQNHKVTTLWLTAGLFTVMVDHKVEYLRGVRQLLVGGDVVSASHVRRVLSLGGITVINGYGPTENTTFTCCNPVTELPEGVNSFPIGRPISNTTVYVLDKHQQPVPLGAAGELYIGGDGLALGYLNNPELTAERFVENPFDPQGGSRLYRTGDLVRYLPDGTIEFIGRIDNQVKIRGFRIELGEVEAALSMHPSVNEVVVMVREIKPGEKHLTAYLTVSGDNTLETSDLRAWTKTKLPEFMRPSFYIFLDAMPLTANGKIDRKQLPEPEWTNPASDKGYMEPRNQVEELIANIWSQVLGVEKVGIHDNFFELGGHSLLATRVISRLREAFGIEQTVRSIFEHPTIAAWSELGAALHLGEKEAIVGPIQPVSRQRNLPLSFAQQRLWFFDQFMPESPMYNIPSALRLQGELDIVAWEKSLQAIILRHESLRTTFHEIDGQSIQVIHPHMDWKMDILDLRDLSAETKEQKIEQLTEAETARAFALGQGPLIRATMIQTDDDAYVFLINMHHIISDGWSMGIFYRELLANYEAFTKQETPALADLPIQYADFATWQREWLDGEILEQQVTYWKEKLSGAEPLLALPTDRPRPAVQSYKGAIYTKTFSADLLAKLKVLSQESNSTLFMTLLAAFQTLLYRYSGQEDIVVGSPVAGRNRQETENLIGFFVNTLALRTNVTGDITFPELLARVRETALEAYAHQDLPFEKLVDELQLERSLSYSQLFQVMFVLQNFPLEEVVTSGIQLTPLDSERHLTTSKFDLTLTMREQADGLVASFEYSTDLFDRSTIERMTGHLQNLLEAIIAQPEQSIEKLDLLRESERNKQVVELNNTASDYPRDKTVQQLFAETAAQYPDRIAVVAGEEQLTYAELEAKANQLANYLKKQGVETGTFVGLSVERSSDMLVGMLGILKAGGAYVPLDPAYPQERLAFMLADAQISILLTQEHLSDRWQGQELTILNLDLAEEKWAEESILAPQVDMSAESLAYLIYTSGSTGTPKGVLVVHRGIVRLIKNTNYVTITEEDVLLQASTVSFDAATFEIWGALLNGAKLVLMPPHQPSLDELGETIQNHKVTTLWLTAGLFTVMVDHNVEYLRGVRQLLVGGDVVSASHVRRVLSLGGITVINGYGPTENTTFTCCNPVTELPEGVNSFPIGRPISNTTVYVLDKHQQPVPLGAAGELYIGGDGLALGYLNNPELTAERFVENPFDPQEGSRLYRTGDLVRYLPDGTIEFIGRIDNQVKIRGFRIELGEIESVLQSHPAVKETVLMVREETPGDKRLAAYLVFAEEKEVNHIEMRSYLKDKLPEYMIPSAFVKLDSFPLTPNGKVDRRALPIPDYSRNEADSGYVAPATEMEIKLAEIWKSVLGVANIGIYDNFFELGGDSILSIQIVARANHSGIRFTPKQLFENQTIAELLRVVTDFSQATDTKWKNEQGVVTGNVPLTPIQNWFFDSNQPSLHHWNQSLLLTVQQPVDLVVLEQTIESLLAHHDALRMRFSHHDGMWTQMMKGMKGNVPFRSVNLSNLSKQEQESRLEEISQEVQASLNITEGPVVQAVYFNMGEEQAGRLLLVIHHLVVDGVSWRILLEDLQHTYDQIANGQDVQMPAKTTSFKMWAEQLVAYAHSDAIEKEKEYWLKQDHEASPIPIDHVYEPSQNTEATTKQVTFSLNAGETRALLQETLSPYRLKINDVLLAALTKAMHRWTGQQTLSFHLEGHGREDILEGADLSRTVGWFTSMYPVQLTLDQTKPWSELLKAVKEQLRAIPQNGVGYGILHYLSQDDELKEQLKSRMKPEISFNYLGQFDQVVSSHSKFGMASESRGSNLAPDSIRAHLIDVNSVISGEQLHITWFYNENIHEKSTVEAVARDYMDALREIMAHCRSEEAGGYTPSDFPLSRLDQRTIDTYVGRDHSIENIYPLTPLQEGMLFHSLYEQEGGDYVVQFSMTIHHLHVDAFQQAWQKVIDRHSILRTSFIWDGVVNPHQIVRKHVRVTVDEKDLRHLPTDRQKAALDAFLEEDRKRNFSIIEPPLMRLTLFRISNEAYRFVWSFHHVLLDGWSLPLVLKDWFAAYLALAEGRDIQLGAVQPFSQYVAWIQRQDLQAAERFWRNHLKGIYGPTQINLGQALQSIGEPKTYDERFIRFSAEFTEHLQSFARQHQVTLNTLIQSAWGMILGAYSGEADVVFGATGSGRPADLHGVENMVGLFINTLPVRITLDPSKTVQVWLRELQEMQLEIRQYEYTPLVDIQSWSEFERNTSLFESIFIFENYPIDESVKEVNSSIQISNVDSVEQTNYPLTVVCGPGKEFVLKIVFDQNRFDPVRIERVLEQMTLLLQSMTANPDQTLADVCMISESEQEQVLVEWNETKVDYPTGLCIHQAFEHQVKKTPDAIGLMYKEMEMTYAELNQRANQLAHHLLAQGVKPDTLVGICIERSPEMIVGILGVMKAGAAYVPIDPAHPLERIAYMIEDSQANIVLTQQSLANHLLTTKAQVICLDSNALENEPVHDVMCGVTEQNLAYVIYTSGSTGLPKGVMVEHHSAMNMAYYLIELFQVQPSSRVLQLCSFSFDVSVAEIVMALISGATLVIEDREMLLPGPELISVLQEKQITTVMTVPAVLAALPDADLPDLQTLVIGGEAPSYELITRYANHRQFFNCYGPTEATVCTTLMLMDTNLTNTPIGRPIANATIYVLDANLRPVPVGVPGELYIGGKGLARGYWNRPELTAERFITHPFGAEGERLYRTGDQVRYLQDGNLEFLGRIDNQVKIRGFRIELGEIENAMRKHSAIREAVITVRDNRLAAYLIAMSDEKPATEELALYLKDTLPDYMIPSGIVWMEAIPLTVNGKVDHRALPTPDWGLLTTQQEYVAPRTPTEEIVANIWTQVLSVEQVGIHDDFFERGGHSLLATQAISRMRQAFCVDMPLRTLFDYPTTAAISEKITALLQAEAGLTDIPLVPVSRDEHLPLSFAQQRLWFLDKLLPDSSVYNIPSAVRLMGELDVEAWERSLKLIIQRHESLRTTFSDINGEAVQVIHPKIEWNLERIDLRDWNEEEREVEALRLAIEDAEQPFHLNQGPLLRAKLICMDEQAYVFLLNLHHIIADGWSMSVFMGELVSIYEALSAGETPQLAEMPLQYADYATWQRNWLQGEVLEQQLAYWKKQLGDAEPLLRLPTDRPRPAVQTHNGAMHTIRLPEKLLTDLKTLSREEGSTLFMTLLAAFQTLLYRYSGQKDILVGSPVAGRNRQEMESLIGFFINTLVMRTDMSGEPTFRDLLAKVRETALEAYAHQDLPFEKLVDELELERSLSYSPLFQVMFVLQNIPMEVQELSQIRIEPFHRGQEGVSAKFDITLTTVEAPDGLIATFEYNTDLFDPATIERMGNHFSNLLEAISADPMQPVTAITLLSDMEKEQLLLQWNDTNVPFERETCVHERVAQIAQELPNQLAVVSEEGQITYAELDAKANQVANYLQKQGVSSETLVGICVERSIDMLIGQLGILKAGGAYVPMDTAYPQERLAFMMKDANMPVVLTQERLIERLPEGTASFICLDRDWTIISEESSETPNMTMTTENLAYVIYTSGSTGTPKGVEIEHAALLNLIFWHQRSYSVDANDRASQIAGTAFDASVWEIWPYLTKGATLYLPSEEIRLVPEELRDWLVASGITISFLPTPLAERLLTLEWPVDTKLRYMLTGGDKLHDYPPATMPFTLVNQYGPTENAVVATAGAVPTEATHVFAPSIGRPIDNVQVYVLDEKRKPVPIGVAGELYIAGDSLARGYLKRPDLTKERFVANPYSQKPGARMYRTGDLVRYLPDGNIDFIGRADDQVSIRGFRVELGEIETALYTHPAVKETIVLVREDIPGVKRLAAYVVLGEKQELQASDFRSYLKEKLPEYMVPAAFVIMDNLPLTPNGKVDRQALPVPDLLRNETEGSFATPTTAIEATLADIWKKVLGIDDVGIYDNFFELGGDSILSIQIVSRANQAGIRLTPKQLLRNQTIAELARVVTETGGIQAVKIQAEQGILTGEVPLTPIQSWFFTTEQPSIHHWNQSLLLTVQQPVDLTVLERVIESLLTHHDALRMRFDHTERGWTQHMEGRPETIPFRSVDLSAVLEEEQADRLEEIANEVQSSLHVSEGPVFQAVYFHLGADQPGRLLIVAHHLVIDGVSWRILLEDLQTAYEQLINDQAVQFPAKTTSFKSWAEQLQSYANSEAIEPEKAFWLGQSDEVSPLPIDRAFEPNQNTDATSKQVSLALTIEETRALLQDTLSPYRLQINDVLLTAFTKAMNRWTGEKIVDVHLEGHGREEMIEGADLSRTVGWFTSMYPVQLSIDPSKPWGDALKAVKEQLRRIPKKGVGYGIFRYLSQDEELKKLLGEKPQPEISFNYLGQFDQIVQAESRFGMAQESRGSNLGKDTIRQHLIDVNSVITGEQLHVTWIYSENIHEESTIQELACNYLEALREIIAHCQSEEAGGYTPSDFPLARMDQRAIDKHLGQDRLIENVYPLSPLQGGMLFHSLYEQEGGDYIVHFAMTMEGLHVDAFEQAWQKVVDRHPILRTYFVWEGSEAHQIVRKQVKATVEKIDLRHLTSEQQKTELAHYLEADRRRNFEIASPPLMRWTLFHLREGIYRFTWSFHHVLLDGWSVPIVLKDWFSAYVSIAEDREVSYSFVQPFSAYIDWVQRQDLSAAEHFWREQLKGFHEATPLAMSNHTGGQENMPKVYEEKEIRLSAEMTSRLQAFVRTHQLTLNTFVQGAWALILSRYGATDDVVFGATVSGRPADLPTVEGMVGLFINTLPIRVWIDANKSVREWLREIQEHQVELRQFEYTPLVDIQGWSEMARNSTLFESIFIFENYPIGESVKDEHNQLQLSDVETMEQTNYPITVVCGPGKEFILKIKYDQSRFASENIERVLHQMSYLLESMMAKPEQCLAEVSMISESELQQVIVEWNDTSVNYPTQLCIHQAFEKQVEKTPDAIALVYKKMELTYAELNNRANQLAHRLIASGVQPDELVGICIERSFEMIIAFLGVMKAGAAYVPIDPAHPQDRIAYMIEDSQANILLTQVSLKDMLPVPAKQVICLDSDELADEPTTNVDSSVNEHHLAYVIYTSGSTGLPKGVMVEHHSVINLTHSLIHSFQIDATSRVLQFTSFSFDVSVSEIAMTLLAGATLVMEDRELLLPGPELIQVLQEQRITIVTMAASVVSALPQADLPDLKTLIVGGEALSRELVARHAKDRQFFNCYGPTETTVTATLIRCENNGQNPTIGRPIANVEVYVLDAYRQPVAIGVPGELYIGGKGVARGYWNRPELTKERFINHPFGKEGERLYRTGDLVRYTEDGQLEFLGRIDDQVKIRGYRIELGEIENRLRQHPAVQNVVVIAREDREGDKRLAAYLVAANEQLPGDAKLIHYLKETLPEYMVPAGYVWMAEIPLTVNGKVNRRALPAPDWGQGETEKEYVAPRTPTEEIVAHIWSQVLSVEGIGIYDDFFQLGGHSLLATQTVSRLKETFGVEVPLRALFENPSVAQMSEKLTGLLEAKSNVVSIPLAPVSRDQHLPLSFAQQRLWFLDRLMPNSALYNIPSAMRMQGHLNIHAWERSLQMIIERHESLRTTFTDINGEAIQVIHPEIAWSLGKIDLCDLPEEERDTEVHRLEREEATKPFDLSTGPLLRATIIQIGEENFVFLLNMHHIVSDGWSMNIFIRELVAIYEALCKEETPQLTDMPLQYADFAAWQREWLQGEALEQQLAYWKAKLSGSEPLLALPTDRPRPPVQTYNGALYTTSFPTELVDKLHALSRQEGATLFMTLLAAFQILLHRYSGQDDIIVGSPVAGRNRQETESLIGFFINTLAMRTDMSGAPTFRELLARVRESALEAYTHQDLPFEKLIDELELERSLSYSSLYQVMFALQNFEMQTHELEGIRIAPFESKNQEVMSKYDISLTMAEIPNGLIATFDYNTDLFDQTTMERMVNHFHHLLEGIVAQPDRSIMALPLLRPDEREQLILEWNNTAANYTYEKTVHELVAEMTRNMPDQLAVVSAEGSLTYAELDWKANQLANYLQQQGVTTETLVGICVERSVEMLIGQLGILKAGGAFVPMDPSYPKERLAFMMDDTNMPIVLTQERLLEALPTGDAAFICLDIDWDLIASESTESPEITTTTNNLAYVIYTSGSTGTPKGVEIEQRALLNLIYWHQHAYNVTPEDKASQIAGTAFDAAVWEIWPYLTAGATLYLPQEEIRLVPEKLRDWLVDSGITISFLPTPLAESLMSIEWPTDSDLRYMLTGGDKLHHYPSAHLPFTLVNQYGPTENAVVATAGIVPVQAGQIAAPTIGRPIDNVQVYVLDAKLQPVPIGVAGELYIAGNSLGRGYLKRPDLTQERFVENPFAHIRGAKMYRTGDLVRYLPDGNIEFIGRADDQVSIRGFRVELGEIETALYTHPSVKETIVLAREDMPGVKRLAAYVVLEEEGEDQVGNFDSYLKEILPEYMVPAAFVIIDALPLTPNGKVDRRALPIPEYKVSNGEFVAPETFVERVLAEIWKKVLGVEQVGIHDNFFELGGDSILSIQIVARAAQSGIRLSPKLLFENQSIAELTHAIGESVNIFAEQGIVTGAVPLLPIQRWFFEQKLADRNHWNQSVLLTVKPIDPEILRQAFYYLLGHHDALRLRFYHQNGKWKQINEEWTDIIPFTVEELGHLPYEEQVKRIGEFSEEAQASLHLSEGPLLRAVYFDLGSEQEGRLLIVIHHLAVDGVSWRIITEDLNKASTQLLQGKQVQLPPKTSSYKYWAEKLTEYAQSDSLRAEADYWLNSLDTEVNALPKDYENGKNRELTAKMVSVALTQEETKVLLQELPSIYQTQINDVLLTALAEAIFVWTGNQTSLVHLEGHGREELFDDVDLSRTLGWFTSMYTILLDTRGTTSLKEALQTTKEQLRSIPNKGIGYGILRYLNEEMTETFKSLPKAEISFNYLGQLDQAVDDTESLFGFANEARGDNFNRNSERQHLLDFGSSVVGGQLIVTIAFSEEIYRQETVKDLADYYVSALRQLIELGQTETTATPTTSDLSEFGWDDEEIADLLDLIQDK</sequence>
<dbReference type="PANTHER" id="PTHR45527:SF1">
    <property type="entry name" value="FATTY ACID SYNTHASE"/>
    <property type="match status" value="1"/>
</dbReference>
<keyword evidence="5" id="KW-0436">Ligase</keyword>
<dbReference type="Pfam" id="PF00668">
    <property type="entry name" value="Condensation"/>
    <property type="match status" value="9"/>
</dbReference>
<keyword evidence="3" id="KW-0596">Phosphopantetheine</keyword>
<dbReference type="FunFam" id="3.30.559.10:FF:000012">
    <property type="entry name" value="Non-ribosomal peptide synthetase"/>
    <property type="match status" value="3"/>
</dbReference>
<evidence type="ECO:0000256" key="5">
    <source>
        <dbReference type="ARBA" id="ARBA00022598"/>
    </source>
</evidence>
<dbReference type="FunFam" id="1.10.1200.10:FF:000005">
    <property type="entry name" value="Nonribosomal peptide synthetase 1"/>
    <property type="match status" value="5"/>
</dbReference>
<dbReference type="PROSITE" id="PS50075">
    <property type="entry name" value="CARRIER"/>
    <property type="match status" value="6"/>
</dbReference>
<dbReference type="InterPro" id="IPR001242">
    <property type="entry name" value="Condensation_dom"/>
</dbReference>
<dbReference type="FunFam" id="2.30.38.10:FF:000001">
    <property type="entry name" value="Non-ribosomal peptide synthetase PvdI"/>
    <property type="match status" value="6"/>
</dbReference>
<dbReference type="PROSITE" id="PS00455">
    <property type="entry name" value="AMP_BINDING"/>
    <property type="match status" value="6"/>
</dbReference>
<feature type="domain" description="Carrier" evidence="11">
    <location>
        <begin position="7184"/>
        <end position="7258"/>
    </location>
</feature>
<dbReference type="Pfam" id="PF00501">
    <property type="entry name" value="AMP-binding"/>
    <property type="match status" value="6"/>
</dbReference>
<name>A0A220MFI4_9BACL</name>
<dbReference type="Gene3D" id="1.10.1200.10">
    <property type="entry name" value="ACP-like"/>
    <property type="match status" value="6"/>
</dbReference>
<evidence type="ECO:0000256" key="6">
    <source>
        <dbReference type="ARBA" id="ARBA00022737"/>
    </source>
</evidence>
<keyword evidence="7" id="KW-0045">Antibiotic biosynthesis</keyword>
<dbReference type="SUPFAM" id="SSF56801">
    <property type="entry name" value="Acetyl-CoA synthetase-like"/>
    <property type="match status" value="6"/>
</dbReference>
<feature type="domain" description="Carrier" evidence="11">
    <location>
        <begin position="6125"/>
        <end position="6200"/>
    </location>
</feature>
<dbReference type="Gene3D" id="3.30.559.10">
    <property type="entry name" value="Chloramphenicol acetyltransferase-like domain"/>
    <property type="match status" value="9"/>
</dbReference>
<dbReference type="InterPro" id="IPR010071">
    <property type="entry name" value="AA_adenyl_dom"/>
</dbReference>
<evidence type="ECO:0000256" key="7">
    <source>
        <dbReference type="ARBA" id="ARBA00023194"/>
    </source>
</evidence>
<dbReference type="Proteomes" id="UP000197781">
    <property type="component" value="Chromosome"/>
</dbReference>
<dbReference type="FunFam" id="3.40.50.980:FF:000001">
    <property type="entry name" value="Non-ribosomal peptide synthetase"/>
    <property type="match status" value="6"/>
</dbReference>
<dbReference type="KEGG" id="bfm:BP422_09560"/>
<organism evidence="12 13">
    <name type="scientific">Brevibacillus formosus</name>
    <dbReference type="NCBI Taxonomy" id="54913"/>
    <lineage>
        <taxon>Bacteria</taxon>
        <taxon>Bacillati</taxon>
        <taxon>Bacillota</taxon>
        <taxon>Bacilli</taxon>
        <taxon>Bacillales</taxon>
        <taxon>Paenibacillaceae</taxon>
        <taxon>Brevibacillus</taxon>
    </lineage>
</organism>
<dbReference type="InterPro" id="IPR025110">
    <property type="entry name" value="AMP-bd_C"/>
</dbReference>
<dbReference type="Gene3D" id="3.40.50.980">
    <property type="match status" value="12"/>
</dbReference>
<dbReference type="RefSeq" id="WP_088907570.1">
    <property type="nucleotide sequence ID" value="NZ_CP018145.1"/>
</dbReference>
<dbReference type="GO" id="GO:0017000">
    <property type="term" value="P:antibiotic biosynthetic process"/>
    <property type="evidence" value="ECO:0007669"/>
    <property type="project" value="UniProtKB-KW"/>
</dbReference>
<dbReference type="InterPro" id="IPR020845">
    <property type="entry name" value="AMP-binding_CS"/>
</dbReference>
<dbReference type="Pfam" id="PF00550">
    <property type="entry name" value="PP-binding"/>
    <property type="match status" value="6"/>
</dbReference>
<keyword evidence="4" id="KW-0597">Phosphoprotein</keyword>
<reference evidence="12 13" key="1">
    <citation type="submission" date="2016-11" db="EMBL/GenBank/DDBJ databases">
        <authorList>
            <person name="Jaros S."/>
            <person name="Januszkiewicz K."/>
            <person name="Wedrychowicz H."/>
        </authorList>
    </citation>
    <scope>NUCLEOTIDE SEQUENCE [LARGE SCALE GENOMIC DNA]</scope>
    <source>
        <strain evidence="12 13">NF2</strain>
    </source>
</reference>
<evidence type="ECO:0000256" key="8">
    <source>
        <dbReference type="ARBA" id="ARBA00023235"/>
    </source>
</evidence>
<dbReference type="GO" id="GO:0005829">
    <property type="term" value="C:cytosol"/>
    <property type="evidence" value="ECO:0007669"/>
    <property type="project" value="TreeGrafter"/>
</dbReference>
<dbReference type="Gene3D" id="3.30.559.30">
    <property type="entry name" value="Nonribosomal peptide synthetase, condensation domain"/>
    <property type="match status" value="9"/>
</dbReference>
<proteinExistence type="inferred from homology"/>
<dbReference type="GO" id="GO:0043041">
    <property type="term" value="P:amino acid activation for nonribosomal peptide biosynthetic process"/>
    <property type="evidence" value="ECO:0007669"/>
    <property type="project" value="TreeGrafter"/>
</dbReference>
<dbReference type="SUPFAM" id="SSF47336">
    <property type="entry name" value="ACP-like"/>
    <property type="match status" value="6"/>
</dbReference>
<dbReference type="GO" id="GO:0044550">
    <property type="term" value="P:secondary metabolite biosynthetic process"/>
    <property type="evidence" value="ECO:0007669"/>
    <property type="project" value="UniProtKB-ARBA"/>
</dbReference>
<dbReference type="InterPro" id="IPR036736">
    <property type="entry name" value="ACP-like_sf"/>
</dbReference>
<feature type="domain" description="Carrier" evidence="11">
    <location>
        <begin position="4607"/>
        <end position="4681"/>
    </location>
</feature>
<dbReference type="GO" id="GO:0031177">
    <property type="term" value="F:phosphopantetheine binding"/>
    <property type="evidence" value="ECO:0007669"/>
    <property type="project" value="InterPro"/>
</dbReference>
<dbReference type="CDD" id="cd17652">
    <property type="entry name" value="A_NRPS_CmdD_like"/>
    <property type="match status" value="2"/>
</dbReference>
<dbReference type="CDD" id="cd12117">
    <property type="entry name" value="A_NRPS_Srf_like"/>
    <property type="match status" value="2"/>
</dbReference>
<evidence type="ECO:0000256" key="4">
    <source>
        <dbReference type="ARBA" id="ARBA00022553"/>
    </source>
</evidence>
<dbReference type="InterPro" id="IPR010060">
    <property type="entry name" value="NRPS_synth"/>
</dbReference>
<dbReference type="SMART" id="SM00823">
    <property type="entry name" value="PKS_PP"/>
    <property type="match status" value="6"/>
</dbReference>
<dbReference type="CDD" id="cd19534">
    <property type="entry name" value="E_NRPS"/>
    <property type="match status" value="3"/>
</dbReference>
<dbReference type="PROSITE" id="PS00012">
    <property type="entry name" value="PHOSPHOPANTETHEINE"/>
    <property type="match status" value="5"/>
</dbReference>
<dbReference type="EMBL" id="CP018145">
    <property type="protein sequence ID" value="ASJ53778.1"/>
    <property type="molecule type" value="Genomic_DNA"/>
</dbReference>
<gene>
    <name evidence="12" type="ORF">BP422_09560</name>
</gene>
<dbReference type="GO" id="GO:0016874">
    <property type="term" value="F:ligase activity"/>
    <property type="evidence" value="ECO:0007669"/>
    <property type="project" value="UniProtKB-KW"/>
</dbReference>
<comment type="similarity">
    <text evidence="2">Belongs to the ATP-dependent AMP-binding enzyme family.</text>
</comment>
<dbReference type="Gene3D" id="3.30.300.30">
    <property type="match status" value="6"/>
</dbReference>
<dbReference type="FunFam" id="3.30.300.30:FF:000010">
    <property type="entry name" value="Enterobactin synthetase component F"/>
    <property type="match status" value="5"/>
</dbReference>
<evidence type="ECO:0000313" key="13">
    <source>
        <dbReference type="Proteomes" id="UP000197781"/>
    </source>
</evidence>
<dbReference type="PANTHER" id="PTHR45527">
    <property type="entry name" value="NONRIBOSOMAL PEPTIDE SYNTHETASE"/>
    <property type="match status" value="1"/>
</dbReference>
<evidence type="ECO:0000259" key="11">
    <source>
        <dbReference type="PROSITE" id="PS50075"/>
    </source>
</evidence>
<keyword evidence="6" id="KW-0677">Repeat</keyword>
<evidence type="ECO:0000256" key="1">
    <source>
        <dbReference type="ARBA" id="ARBA00001957"/>
    </source>
</evidence>
<dbReference type="CDD" id="cd19531">
    <property type="entry name" value="LCL_NRPS-like"/>
    <property type="match status" value="3"/>
</dbReference>
<evidence type="ECO:0000256" key="2">
    <source>
        <dbReference type="ARBA" id="ARBA00006432"/>
    </source>
</evidence>
<dbReference type="InterPro" id="IPR000873">
    <property type="entry name" value="AMP-dep_synth/lig_dom"/>
</dbReference>
<dbReference type="CDD" id="cd19543">
    <property type="entry name" value="DCL_NRPS"/>
    <property type="match status" value="3"/>
</dbReference>
<dbReference type="InterPro" id="IPR023213">
    <property type="entry name" value="CAT-like_dom_sf"/>
</dbReference>
<feature type="domain" description="Carrier" evidence="11">
    <location>
        <begin position="970"/>
        <end position="1045"/>
    </location>
</feature>
<dbReference type="FunFam" id="3.30.559.30:FF:000001">
    <property type="entry name" value="Non-ribosomal peptide synthetase"/>
    <property type="match status" value="1"/>
</dbReference>
<dbReference type="InterPro" id="IPR009081">
    <property type="entry name" value="PP-bd_ACP"/>
</dbReference>
<dbReference type="NCBIfam" id="NF004282">
    <property type="entry name" value="PRK05691.1"/>
    <property type="match status" value="8"/>
</dbReference>
<dbReference type="GO" id="GO:0008610">
    <property type="term" value="P:lipid biosynthetic process"/>
    <property type="evidence" value="ECO:0007669"/>
    <property type="project" value="UniProtKB-ARBA"/>
</dbReference>
<feature type="domain" description="Carrier" evidence="11">
    <location>
        <begin position="3546"/>
        <end position="3621"/>
    </location>
</feature>
<dbReference type="SUPFAM" id="SSF52777">
    <property type="entry name" value="CoA-dependent acyltransferases"/>
    <property type="match status" value="18"/>
</dbReference>
<evidence type="ECO:0000256" key="9">
    <source>
        <dbReference type="ARBA" id="ARBA00023268"/>
    </source>
</evidence>
<dbReference type="FunFam" id="1.10.1200.10:FF:000016">
    <property type="entry name" value="Non-ribosomal peptide synthase"/>
    <property type="match status" value="1"/>
</dbReference>
<comment type="subunit">
    <text evidence="10">Large multienzyme complex composed of 4 subunits; LgrA, LgrB, LgrC and LgrD.</text>
</comment>
<dbReference type="CDD" id="cd17651">
    <property type="entry name" value="A_NRPS_VisG_like"/>
    <property type="match status" value="2"/>
</dbReference>
<accession>A0A220MFI4</accession>
<dbReference type="Gene3D" id="2.30.38.10">
    <property type="entry name" value="Luciferase, Domain 3"/>
    <property type="match status" value="6"/>
</dbReference>
<evidence type="ECO:0000256" key="3">
    <source>
        <dbReference type="ARBA" id="ARBA00022450"/>
    </source>
</evidence>
<keyword evidence="8" id="KW-0413">Isomerase</keyword>
<dbReference type="GO" id="GO:0016853">
    <property type="term" value="F:isomerase activity"/>
    <property type="evidence" value="ECO:0007669"/>
    <property type="project" value="UniProtKB-KW"/>
</dbReference>
<dbReference type="Pfam" id="PF13193">
    <property type="entry name" value="AMP-binding_C"/>
    <property type="match status" value="6"/>
</dbReference>
<dbReference type="NCBIfam" id="TIGR01720">
    <property type="entry name" value="NRPS-para261"/>
    <property type="match status" value="3"/>
</dbReference>
<keyword evidence="9" id="KW-0511">Multifunctional enzyme</keyword>
<dbReference type="FunFam" id="3.40.50.12780:FF:000012">
    <property type="entry name" value="Non-ribosomal peptide synthetase"/>
    <property type="match status" value="6"/>
</dbReference>
<evidence type="ECO:0000256" key="10">
    <source>
        <dbReference type="ARBA" id="ARBA00063614"/>
    </source>
</evidence>
<dbReference type="InterPro" id="IPR045851">
    <property type="entry name" value="AMP-bd_C_sf"/>
</dbReference>
<feature type="domain" description="Carrier" evidence="11">
    <location>
        <begin position="2033"/>
        <end position="2107"/>
    </location>
</feature>
<dbReference type="NCBIfam" id="TIGR01733">
    <property type="entry name" value="AA-adenyl-dom"/>
    <property type="match status" value="6"/>
</dbReference>
<protein>
    <submittedName>
        <fullName evidence="12">Non-ribosomal peptide synthetase</fullName>
    </submittedName>
</protein>
<evidence type="ECO:0000313" key="12">
    <source>
        <dbReference type="EMBL" id="ASJ53778.1"/>
    </source>
</evidence>
<dbReference type="InterPro" id="IPR006162">
    <property type="entry name" value="Ppantetheine_attach_site"/>
</dbReference>
<comment type="cofactor">
    <cofactor evidence="1">
        <name>pantetheine 4'-phosphate</name>
        <dbReference type="ChEBI" id="CHEBI:47942"/>
    </cofactor>
</comment>
<dbReference type="InterPro" id="IPR020806">
    <property type="entry name" value="PKS_PP-bd"/>
</dbReference>